<organism evidence="2 3">
    <name type="scientific">Paraburkholderia ferrariae</name>
    <dbReference type="NCBI Taxonomy" id="386056"/>
    <lineage>
        <taxon>Bacteria</taxon>
        <taxon>Pseudomonadati</taxon>
        <taxon>Pseudomonadota</taxon>
        <taxon>Betaproteobacteria</taxon>
        <taxon>Burkholderiales</taxon>
        <taxon>Burkholderiaceae</taxon>
        <taxon>Paraburkholderia</taxon>
    </lineage>
</organism>
<accession>A0ABU9RWZ8</accession>
<evidence type="ECO:0000256" key="1">
    <source>
        <dbReference type="SAM" id="MobiDB-lite"/>
    </source>
</evidence>
<feature type="compositionally biased region" description="Acidic residues" evidence="1">
    <location>
        <begin position="12"/>
        <end position="21"/>
    </location>
</feature>
<sequence>MDKRKYSHSQEIEQDDADPENEPYLHPYRSLLHEPTVVLAGNPSDRADVATSAILGYN</sequence>
<protein>
    <submittedName>
        <fullName evidence="2">Uncharacterized protein</fullName>
    </submittedName>
</protein>
<feature type="region of interest" description="Disordered" evidence="1">
    <location>
        <begin position="1"/>
        <end position="26"/>
    </location>
</feature>
<comment type="caution">
    <text evidence="2">The sequence shown here is derived from an EMBL/GenBank/DDBJ whole genome shotgun (WGS) entry which is preliminary data.</text>
</comment>
<proteinExistence type="predicted"/>
<evidence type="ECO:0000313" key="3">
    <source>
        <dbReference type="Proteomes" id="UP001489897"/>
    </source>
</evidence>
<dbReference type="RefSeq" id="WP_342948845.1">
    <property type="nucleotide sequence ID" value="NZ_JAYMRV010000008.1"/>
</dbReference>
<gene>
    <name evidence="2" type="ORF">VSR73_26420</name>
</gene>
<evidence type="ECO:0000313" key="2">
    <source>
        <dbReference type="EMBL" id="MEM5424587.1"/>
    </source>
</evidence>
<name>A0ABU9RWZ8_9BURK</name>
<feature type="compositionally biased region" description="Basic and acidic residues" evidence="1">
    <location>
        <begin position="1"/>
        <end position="11"/>
    </location>
</feature>
<reference evidence="2 3" key="1">
    <citation type="submission" date="2024-01" db="EMBL/GenBank/DDBJ databases">
        <title>The diversity of rhizobia nodulating Mimosa spp. in eleven states of Brazil covering several biomes is determined by host plant, location, and edaphic factors.</title>
        <authorList>
            <person name="Rouws L."/>
            <person name="Barauna A."/>
            <person name="Beukes C."/>
            <person name="De Faria S.M."/>
            <person name="Gross E."/>
            <person name="Dos Reis Junior F.B."/>
            <person name="Simon M."/>
            <person name="Maluk M."/>
            <person name="Odee D.W."/>
            <person name="Kenicer G."/>
            <person name="Young J.P.W."/>
            <person name="Reis V.M."/>
            <person name="Zilli J."/>
            <person name="James E.K."/>
        </authorList>
    </citation>
    <scope>NUCLEOTIDE SEQUENCE [LARGE SCALE GENOMIC DNA]</scope>
    <source>
        <strain evidence="2 3">JPY167</strain>
    </source>
</reference>
<dbReference type="Proteomes" id="UP001489897">
    <property type="component" value="Unassembled WGS sequence"/>
</dbReference>
<dbReference type="EMBL" id="JAYMRV010000008">
    <property type="protein sequence ID" value="MEM5424587.1"/>
    <property type="molecule type" value="Genomic_DNA"/>
</dbReference>
<keyword evidence="3" id="KW-1185">Reference proteome</keyword>